<accession>A0AA46S9T7</accession>
<evidence type="ECO:0000313" key="3">
    <source>
        <dbReference type="Proteomes" id="UP001163947"/>
    </source>
</evidence>
<feature type="transmembrane region" description="Helical" evidence="1">
    <location>
        <begin position="58"/>
        <end position="80"/>
    </location>
</feature>
<feature type="transmembrane region" description="Helical" evidence="1">
    <location>
        <begin position="380"/>
        <end position="398"/>
    </location>
</feature>
<dbReference type="AlphaFoldDB" id="A0AA46S9T7"/>
<evidence type="ECO:0000256" key="1">
    <source>
        <dbReference type="SAM" id="Phobius"/>
    </source>
</evidence>
<dbReference type="EMBL" id="CP106982">
    <property type="protein sequence ID" value="UYF93018.1"/>
    <property type="molecule type" value="Genomic_DNA"/>
</dbReference>
<keyword evidence="1" id="KW-0812">Transmembrane</keyword>
<feature type="transmembrane region" description="Helical" evidence="1">
    <location>
        <begin position="111"/>
        <end position="130"/>
    </location>
</feature>
<protein>
    <submittedName>
        <fullName evidence="2">Uncharacterized protein</fullName>
    </submittedName>
</protein>
<dbReference type="GeneID" id="83623049"/>
<organism evidence="2 3">
    <name type="scientific">Rhodococcus aetherivorans</name>
    <dbReference type="NCBI Taxonomy" id="191292"/>
    <lineage>
        <taxon>Bacteria</taxon>
        <taxon>Bacillati</taxon>
        <taxon>Actinomycetota</taxon>
        <taxon>Actinomycetes</taxon>
        <taxon>Mycobacteriales</taxon>
        <taxon>Nocardiaceae</taxon>
        <taxon>Rhodococcus</taxon>
    </lineage>
</organism>
<feature type="transmembrane region" description="Helical" evidence="1">
    <location>
        <begin position="211"/>
        <end position="232"/>
    </location>
</feature>
<feature type="transmembrane region" description="Helical" evidence="1">
    <location>
        <begin position="142"/>
        <end position="159"/>
    </location>
</feature>
<sequence>MAERQRAHRQVLARVALFAIGATSGVQLANFTVTGLSVVCLLLAPGFLLMMHRGIDLLPAVLAVAGSLSFVASCAVNGVTVLWPNAIAFPAFLLYLVGLTVLTVRAVDATATVLAGIATGTMAFFLTQGIELTRTGSIPDLWKYGIAHAVTILVLFGMTTARIQPLLQSAVLVALGLASLGLNFRSHALVCLLAGAIVFTRHMLGSRIGRGWQFLGVAVFGLVFAQVMPIAARAGLFGAALQQKTLEQDATNLPLLLAGRTEPPLNITAILERPFLGWGSAFNLTPDVYARAQHLAIRMGFDPTFPFELYWRLPPSDYSATHSILLGSWVEGGILAVLLPLWLLVACVGVVWNSTSFGRWSPLVVTLALQGIWDLLYAPWTYNMIPEFVCITLFFCAVRVRRPMVAVRDSS</sequence>
<feature type="transmembrane region" description="Helical" evidence="1">
    <location>
        <begin position="35"/>
        <end position="51"/>
    </location>
</feature>
<feature type="transmembrane region" description="Helical" evidence="1">
    <location>
        <begin position="171"/>
        <end position="199"/>
    </location>
</feature>
<dbReference type="Proteomes" id="UP001163947">
    <property type="component" value="Chromosome"/>
</dbReference>
<feature type="transmembrane region" description="Helical" evidence="1">
    <location>
        <begin position="86"/>
        <end position="104"/>
    </location>
</feature>
<reference evidence="2" key="1">
    <citation type="submission" date="2022-09" db="EMBL/GenBank/DDBJ databases">
        <title>The genome sequence of Rhodococcus aetherivorans N1.</title>
        <authorList>
            <person name="Jiang W."/>
        </authorList>
    </citation>
    <scope>NUCLEOTIDE SEQUENCE</scope>
    <source>
        <strain evidence="2">N1</strain>
    </source>
</reference>
<keyword evidence="1" id="KW-1133">Transmembrane helix</keyword>
<proteinExistence type="predicted"/>
<keyword evidence="1" id="KW-0472">Membrane</keyword>
<feature type="transmembrane region" description="Helical" evidence="1">
    <location>
        <begin position="332"/>
        <end position="352"/>
    </location>
</feature>
<evidence type="ECO:0000313" key="2">
    <source>
        <dbReference type="EMBL" id="UYF93018.1"/>
    </source>
</evidence>
<gene>
    <name evidence="2" type="ORF">OCS65_21495</name>
</gene>
<dbReference type="RefSeq" id="WP_263507569.1">
    <property type="nucleotide sequence ID" value="NZ_CP106982.1"/>
</dbReference>
<name>A0AA46S9T7_9NOCA</name>